<gene>
    <name evidence="1" type="ORF">M422DRAFT_273393</name>
</gene>
<evidence type="ECO:0000313" key="1">
    <source>
        <dbReference type="EMBL" id="KIJ25636.1"/>
    </source>
</evidence>
<proteinExistence type="predicted"/>
<dbReference type="Gene3D" id="3.40.30.10">
    <property type="entry name" value="Glutaredoxin"/>
    <property type="match status" value="2"/>
</dbReference>
<sequence>MSNDQSVTTTNKQGAFFRTQSSFRNFIEKGGEFEPEARVNSRHVITERYHLYVSIACRQDILCLKWEVYLKAEPNYSERARLMGQEERNDCNESTMIIRIFNSEFNDILPAEKAAIDLYPKEL</sequence>
<keyword evidence="2" id="KW-1185">Reference proteome</keyword>
<protein>
    <submittedName>
        <fullName evidence="1">Uncharacterized protein</fullName>
    </submittedName>
</protein>
<dbReference type="InterPro" id="IPR016639">
    <property type="entry name" value="GST_Omega/GSH"/>
</dbReference>
<dbReference type="AlphaFoldDB" id="A0A0C9UJQ2"/>
<dbReference type="GO" id="GO:0005737">
    <property type="term" value="C:cytoplasm"/>
    <property type="evidence" value="ECO:0007669"/>
    <property type="project" value="TreeGrafter"/>
</dbReference>
<name>A0A0C9UJQ2_SPHS4</name>
<organism evidence="1 2">
    <name type="scientific">Sphaerobolus stellatus (strain SS14)</name>
    <dbReference type="NCBI Taxonomy" id="990650"/>
    <lineage>
        <taxon>Eukaryota</taxon>
        <taxon>Fungi</taxon>
        <taxon>Dikarya</taxon>
        <taxon>Basidiomycota</taxon>
        <taxon>Agaricomycotina</taxon>
        <taxon>Agaricomycetes</taxon>
        <taxon>Phallomycetidae</taxon>
        <taxon>Geastrales</taxon>
        <taxon>Sphaerobolaceae</taxon>
        <taxon>Sphaerobolus</taxon>
    </lineage>
</organism>
<dbReference type="HOGENOM" id="CLU_2016655_0_0_1"/>
<evidence type="ECO:0000313" key="2">
    <source>
        <dbReference type="Proteomes" id="UP000054279"/>
    </source>
</evidence>
<dbReference type="EMBL" id="KN837405">
    <property type="protein sequence ID" value="KIJ25636.1"/>
    <property type="molecule type" value="Genomic_DNA"/>
</dbReference>
<dbReference type="PANTHER" id="PTHR32419">
    <property type="entry name" value="GLUTATHIONYL-HYDROQUINONE REDUCTASE"/>
    <property type="match status" value="1"/>
</dbReference>
<reference evidence="1 2" key="1">
    <citation type="submission" date="2014-06" db="EMBL/GenBank/DDBJ databases">
        <title>Evolutionary Origins and Diversification of the Mycorrhizal Mutualists.</title>
        <authorList>
            <consortium name="DOE Joint Genome Institute"/>
            <consortium name="Mycorrhizal Genomics Consortium"/>
            <person name="Kohler A."/>
            <person name="Kuo A."/>
            <person name="Nagy L.G."/>
            <person name="Floudas D."/>
            <person name="Copeland A."/>
            <person name="Barry K.W."/>
            <person name="Cichocki N."/>
            <person name="Veneault-Fourrey C."/>
            <person name="LaButti K."/>
            <person name="Lindquist E.A."/>
            <person name="Lipzen A."/>
            <person name="Lundell T."/>
            <person name="Morin E."/>
            <person name="Murat C."/>
            <person name="Riley R."/>
            <person name="Ohm R."/>
            <person name="Sun H."/>
            <person name="Tunlid A."/>
            <person name="Henrissat B."/>
            <person name="Grigoriev I.V."/>
            <person name="Hibbett D.S."/>
            <person name="Martin F."/>
        </authorList>
    </citation>
    <scope>NUCLEOTIDE SEQUENCE [LARGE SCALE GENOMIC DNA]</scope>
    <source>
        <strain evidence="1 2">SS14</strain>
    </source>
</reference>
<dbReference type="Proteomes" id="UP000054279">
    <property type="component" value="Unassembled WGS sequence"/>
</dbReference>
<accession>A0A0C9UJQ2</accession>
<dbReference type="OrthoDB" id="2309723at2759"/>
<dbReference type="PANTHER" id="PTHR32419:SF6">
    <property type="entry name" value="GLUTATHIONE S-TRANSFERASE OMEGA-LIKE 1-RELATED"/>
    <property type="match status" value="1"/>
</dbReference>
<dbReference type="GO" id="GO:0004364">
    <property type="term" value="F:glutathione transferase activity"/>
    <property type="evidence" value="ECO:0007669"/>
    <property type="project" value="InterPro"/>
</dbReference>